<dbReference type="InterPro" id="IPR041337">
    <property type="entry name" value="hnRNP_Q_AcD"/>
</dbReference>
<name>E1ZMV3_CHLVA</name>
<dbReference type="OrthoDB" id="127097at2759"/>
<dbReference type="RefSeq" id="XP_005844857.1">
    <property type="nucleotide sequence ID" value="XM_005844795.1"/>
</dbReference>
<gene>
    <name evidence="3" type="ORF">CHLNCDRAFT_138355</name>
</gene>
<keyword evidence="4" id="KW-1185">Reference proteome</keyword>
<accession>E1ZMV3</accession>
<dbReference type="AlphaFoldDB" id="E1ZMV3"/>
<dbReference type="Pfam" id="PF18360">
    <property type="entry name" value="hnRNP_Q_AcD"/>
    <property type="match status" value="1"/>
</dbReference>
<protein>
    <submittedName>
        <fullName evidence="3">Expressed protein</fullName>
    </submittedName>
</protein>
<proteinExistence type="predicted"/>
<dbReference type="EMBL" id="GL433854">
    <property type="protein sequence ID" value="EFN52755.1"/>
    <property type="molecule type" value="Genomic_DNA"/>
</dbReference>
<reference evidence="3 4" key="1">
    <citation type="journal article" date="2010" name="Plant Cell">
        <title>The Chlorella variabilis NC64A genome reveals adaptation to photosymbiosis, coevolution with viruses, and cryptic sex.</title>
        <authorList>
            <person name="Blanc G."/>
            <person name="Duncan G."/>
            <person name="Agarkova I."/>
            <person name="Borodovsky M."/>
            <person name="Gurnon J."/>
            <person name="Kuo A."/>
            <person name="Lindquist E."/>
            <person name="Lucas S."/>
            <person name="Pangilinan J."/>
            <person name="Polle J."/>
            <person name="Salamov A."/>
            <person name="Terry A."/>
            <person name="Yamada T."/>
            <person name="Dunigan D.D."/>
            <person name="Grigoriev I.V."/>
            <person name="Claverie J.M."/>
            <person name="Van Etten J.L."/>
        </authorList>
    </citation>
    <scope>NUCLEOTIDE SEQUENCE [LARGE SCALE GENOMIC DNA]</scope>
    <source>
        <strain evidence="3 4">NC64A</strain>
    </source>
</reference>
<feature type="compositionally biased region" description="Basic and acidic residues" evidence="1">
    <location>
        <begin position="15"/>
        <end position="26"/>
    </location>
</feature>
<dbReference type="GeneID" id="17352258"/>
<dbReference type="InParanoid" id="E1ZMV3"/>
<evidence type="ECO:0000313" key="4">
    <source>
        <dbReference type="Proteomes" id="UP000008141"/>
    </source>
</evidence>
<organism evidence="4">
    <name type="scientific">Chlorella variabilis</name>
    <name type="common">Green alga</name>
    <dbReference type="NCBI Taxonomy" id="554065"/>
    <lineage>
        <taxon>Eukaryota</taxon>
        <taxon>Viridiplantae</taxon>
        <taxon>Chlorophyta</taxon>
        <taxon>core chlorophytes</taxon>
        <taxon>Trebouxiophyceae</taxon>
        <taxon>Chlorellales</taxon>
        <taxon>Chlorellaceae</taxon>
        <taxon>Chlorella clade</taxon>
        <taxon>Chlorella</taxon>
    </lineage>
</organism>
<evidence type="ECO:0000259" key="2">
    <source>
        <dbReference type="Pfam" id="PF18360"/>
    </source>
</evidence>
<feature type="domain" description="Heterogeneous nuclear ribonucleoprotein Q acidic" evidence="2">
    <location>
        <begin position="47"/>
        <end position="93"/>
    </location>
</feature>
<feature type="region of interest" description="Disordered" evidence="1">
    <location>
        <begin position="1"/>
        <end position="43"/>
    </location>
</feature>
<evidence type="ECO:0000256" key="1">
    <source>
        <dbReference type="SAM" id="MobiDB-lite"/>
    </source>
</evidence>
<sequence length="93" mass="10402">MQPAPERTSLACGSKDSRSPRRESRSPRRTRSRSPARGGGGAAAEWRVKLDRLFDKGYLRKSEIDTVLLEDIEKLNDDEAGCVVDRLTEANLE</sequence>
<dbReference type="Proteomes" id="UP000008141">
    <property type="component" value="Unassembled WGS sequence"/>
</dbReference>
<dbReference type="KEGG" id="cvr:CHLNCDRAFT_138355"/>
<evidence type="ECO:0000313" key="3">
    <source>
        <dbReference type="EMBL" id="EFN52755.1"/>
    </source>
</evidence>